<dbReference type="Proteomes" id="UP000007718">
    <property type="component" value="Chromosome"/>
</dbReference>
<dbReference type="OrthoDB" id="65478at2"/>
<feature type="region of interest" description="Disordered" evidence="1">
    <location>
        <begin position="74"/>
        <end position="97"/>
    </location>
</feature>
<accession>F0RKY9</accession>
<evidence type="ECO:0000313" key="3">
    <source>
        <dbReference type="Proteomes" id="UP000007718"/>
    </source>
</evidence>
<dbReference type="EMBL" id="CP002536">
    <property type="protein sequence ID" value="ADY25762.1"/>
    <property type="molecule type" value="Genomic_DNA"/>
</dbReference>
<dbReference type="AlphaFoldDB" id="F0RKY9"/>
<gene>
    <name evidence="2" type="ordered locus">Deipr_0600</name>
</gene>
<name>F0RKY9_DEIPM</name>
<dbReference type="STRING" id="693977.Deipr_0600"/>
<dbReference type="KEGG" id="dpt:Deipr_0600"/>
<reference evidence="3" key="1">
    <citation type="submission" date="2011-02" db="EMBL/GenBank/DDBJ databases">
        <title>The complete sequence of chromosome of Deinococcus proteolyticus DSM 20540.</title>
        <authorList>
            <consortium name="US DOE Joint Genome Institute (JGI-PGF)"/>
            <person name="Lucas S."/>
            <person name="Copeland A."/>
            <person name="Lapidus A."/>
            <person name="Bruce D."/>
            <person name="Goodwin L."/>
            <person name="Pitluck S."/>
            <person name="Kyrpides N."/>
            <person name="Mavromatis K."/>
            <person name="Pagani I."/>
            <person name="Ivanova N."/>
            <person name="Ovchinnikova G."/>
            <person name="Zeytun A."/>
            <person name="Detter J.C."/>
            <person name="Han C."/>
            <person name="Land M."/>
            <person name="Hauser L."/>
            <person name="Markowitz V."/>
            <person name="Cheng J.-F."/>
            <person name="Hugenholtz P."/>
            <person name="Woyke T."/>
            <person name="Wu D."/>
            <person name="Pukall R."/>
            <person name="Steenblock K."/>
            <person name="Brambilla E."/>
            <person name="Klenk H.-P."/>
            <person name="Eisen J.A."/>
        </authorList>
    </citation>
    <scope>NUCLEOTIDE SEQUENCE [LARGE SCALE GENOMIC DNA]</scope>
    <source>
        <strain evidence="3">ATCC 35074 / DSM 20540 / JCM 6276 / NBRC 101906 / NCIMB 13154 / VKM Ac-1939 / CCM 2703 / MRP</strain>
    </source>
</reference>
<evidence type="ECO:0000313" key="2">
    <source>
        <dbReference type="EMBL" id="ADY25762.1"/>
    </source>
</evidence>
<dbReference type="RefSeq" id="WP_013614371.1">
    <property type="nucleotide sequence ID" value="NC_015161.1"/>
</dbReference>
<evidence type="ECO:0000256" key="1">
    <source>
        <dbReference type="SAM" id="MobiDB-lite"/>
    </source>
</evidence>
<feature type="compositionally biased region" description="Polar residues" evidence="1">
    <location>
        <begin position="19"/>
        <end position="31"/>
    </location>
</feature>
<dbReference type="HOGENOM" id="CLU_1903255_0_0_0"/>
<sequence>MTNDDKTVVYSAQGEGVTRQEQAVQPVQTGQAVPAGTQAADQVEYQPVAYADPGEVTEQFDHLATRDPEQMLTEMGSGNHAAQDSAELQPGSFSPEAAALAGGNEVTHHNFEGAVTRVESGNYDLADPHEQDR</sequence>
<reference evidence="2 3" key="2">
    <citation type="journal article" date="2012" name="Stand. Genomic Sci.">
        <title>Complete genome sequence of the orange-red pigmented, radioresistant Deinococcus proteolyticus type strain (MRP(T)).</title>
        <authorList>
            <person name="Copeland A."/>
            <person name="Zeytun A."/>
            <person name="Yassawong M."/>
            <person name="Nolan M."/>
            <person name="Lucas S."/>
            <person name="Hammon N."/>
            <person name="Deshpande S."/>
            <person name="Cheng J.F."/>
            <person name="Han C."/>
            <person name="Tapia R."/>
            <person name="Goodwin L.A."/>
            <person name="Pitluck S."/>
            <person name="Mavromatis K."/>
            <person name="Liolios K."/>
            <person name="Pagani I."/>
            <person name="Ivanova N."/>
            <person name="Mikhailova N."/>
            <person name="Pati A."/>
            <person name="Chen A."/>
            <person name="Palaniappan K."/>
            <person name="Land M."/>
            <person name="Hauser L."/>
            <person name="Jeffries C.D."/>
            <person name="Brambilla E.M."/>
            <person name="Rohde M."/>
            <person name="Sikorski J."/>
            <person name="Pukall R."/>
            <person name="Goker M."/>
            <person name="Detter J.C."/>
            <person name="Woyke T."/>
            <person name="Bristow J."/>
            <person name="Eisen J.A."/>
            <person name="Markowitz V."/>
            <person name="Hugenholtz P."/>
            <person name="Kyrpides N.C."/>
            <person name="Klenk H.P."/>
            <person name="Lapidus A."/>
        </authorList>
    </citation>
    <scope>NUCLEOTIDE SEQUENCE [LARGE SCALE GENOMIC DNA]</scope>
    <source>
        <strain evidence="3">ATCC 35074 / DSM 20540 / JCM 6276 / NBRC 101906 / NCIMB 13154 / VKM Ac-1939 / CCM 2703 / MRP</strain>
    </source>
</reference>
<proteinExistence type="predicted"/>
<protein>
    <submittedName>
        <fullName evidence="2">Uncharacterized protein</fullName>
    </submittedName>
</protein>
<organism evidence="2 3">
    <name type="scientific">Deinococcus proteolyticus (strain ATCC 35074 / DSM 20540 / JCM 6276 / NBRC 101906 / NCIMB 13154 / VKM Ac-1939 / CCM 2703 / MRP)</name>
    <dbReference type="NCBI Taxonomy" id="693977"/>
    <lineage>
        <taxon>Bacteria</taxon>
        <taxon>Thermotogati</taxon>
        <taxon>Deinococcota</taxon>
        <taxon>Deinococci</taxon>
        <taxon>Deinococcales</taxon>
        <taxon>Deinococcaceae</taxon>
        <taxon>Deinococcus</taxon>
    </lineage>
</organism>
<keyword evidence="3" id="KW-1185">Reference proteome</keyword>
<feature type="region of interest" description="Disordered" evidence="1">
    <location>
        <begin position="12"/>
        <end position="38"/>
    </location>
</feature>